<keyword evidence="1" id="KW-1133">Transmembrane helix</keyword>
<sequence>MPDFGIVSIPAIVVIAYLAGSIVKNYTKLDNNKILPIVGIVGGICGALAFRIMPEFPAQDIMTAVAIGIVSGMASTWVDQTVKKVTTK</sequence>
<keyword evidence="1" id="KW-0812">Transmembrane</keyword>
<dbReference type="EMBL" id="OQ326496">
    <property type="protein sequence ID" value="WDQ45533.1"/>
    <property type="molecule type" value="Genomic_DNA"/>
</dbReference>
<evidence type="ECO:0000256" key="1">
    <source>
        <dbReference type="SAM" id="Phobius"/>
    </source>
</evidence>
<dbReference type="InterPro" id="IPR032111">
    <property type="entry name" value="Clostridium_phage_holin"/>
</dbReference>
<feature type="transmembrane region" description="Helical" evidence="1">
    <location>
        <begin position="59"/>
        <end position="78"/>
    </location>
</feature>
<proteinExistence type="predicted"/>
<organism evidence="2">
    <name type="scientific">Enterocloster phage PMBT24</name>
    <dbReference type="NCBI Taxonomy" id="3025413"/>
    <lineage>
        <taxon>Viruses</taxon>
        <taxon>Duplodnaviria</taxon>
        <taxon>Heunggongvirae</taxon>
        <taxon>Uroviricota</taxon>
        <taxon>Caudoviricetes</taxon>
    </lineage>
</organism>
<feature type="transmembrane region" description="Helical" evidence="1">
    <location>
        <begin position="6"/>
        <end position="23"/>
    </location>
</feature>
<keyword evidence="1" id="KW-0472">Membrane</keyword>
<reference evidence="2" key="1">
    <citation type="submission" date="2023-01" db="EMBL/GenBank/DDBJ databases">
        <authorList>
            <person name="Sprotte S."/>
            <person name="Brinks E."/>
        </authorList>
    </citation>
    <scope>NUCLEOTIDE SEQUENCE</scope>
</reference>
<evidence type="ECO:0000313" key="2">
    <source>
        <dbReference type="EMBL" id="WDQ45533.1"/>
    </source>
</evidence>
<name>A0AAT9TRQ5_9CAUD</name>
<feature type="transmembrane region" description="Helical" evidence="1">
    <location>
        <begin position="35"/>
        <end position="53"/>
    </location>
</feature>
<reference evidence="2" key="2">
    <citation type="journal article" date="2024" name="Heliyon">
        <title>Complete genome sequence of the novel virulent phage PMBT24 infecting Enterocloster bolteae from the human gut.</title>
        <authorList>
            <person name="Sprotte S."/>
            <person name="Brinks E."/>
            <person name="Neve H."/>
            <person name="Franz C.M.A.P."/>
        </authorList>
    </citation>
    <scope>NUCLEOTIDE SEQUENCE</scope>
</reference>
<accession>A0AAT9TRQ5</accession>
<dbReference type="Pfam" id="PF16079">
    <property type="entry name" value="Phage_holin_5_2"/>
    <property type="match status" value="1"/>
</dbReference>
<protein>
    <submittedName>
        <fullName evidence="2">Holin</fullName>
    </submittedName>
</protein>